<dbReference type="NCBIfam" id="TIGR02348">
    <property type="entry name" value="GroEL"/>
    <property type="match status" value="1"/>
</dbReference>
<sequence length="542" mass="56332">MAAREIVFGEAARARVIEGAAILADAVKGTLGPRGRRAVLAQAGGAPAITRDGSAVAKSIELPDQLHNMGVQLLREAAASTGHDAGDGTTTAIVLAYAIVREGRRYLAAGHSPSGIKRGLVQTAAAIDAALAVQARPVDDNAVIARVATVAANGDAALGAVVAEALERAGKEGAITVEAGAGLRSEVQLTEGLRFERGYLSPYFINQQERQTVELDQPFILLADAKIGGLRELLPVLELVARTGRPLLVIAEDVEGEALGALVVNHMRGMLASVAVRAPGLASQRAALLDDIATLTGGHVVAGEHGIPLDRAELHHLGQARRVEIGREHTTIVGGAGTAAHIASRAELVRRQLENAEGQRNEHDGAQLRRRLAMLAGGIAIIKAGGATENDLRENQARIEDALFATRAAVAEGIVAGGGVALLRARQAVAGAPQGDADHDAGIRILLRAVEEPLRQIVANAGAEPPAVLARVLRGSGGFGYDVEAERYGDLLELGIADPVQVVRSALRNAVSVASLLLSTEVTVHPIPLPPPPPDHHHDEDH</sequence>
<keyword evidence="3" id="KW-0067">ATP-binding</keyword>
<dbReference type="Proteomes" id="UP000199391">
    <property type="component" value="Unassembled WGS sequence"/>
</dbReference>
<organism evidence="8 9">
    <name type="scientific">Pseudoduganella namucuonensis</name>
    <dbReference type="NCBI Taxonomy" id="1035707"/>
    <lineage>
        <taxon>Bacteria</taxon>
        <taxon>Pseudomonadati</taxon>
        <taxon>Pseudomonadota</taxon>
        <taxon>Betaproteobacteria</taxon>
        <taxon>Burkholderiales</taxon>
        <taxon>Oxalobacteraceae</taxon>
        <taxon>Telluria group</taxon>
        <taxon>Pseudoduganella</taxon>
    </lineage>
</organism>
<evidence type="ECO:0000256" key="4">
    <source>
        <dbReference type="ARBA" id="ARBA00023186"/>
    </source>
</evidence>
<dbReference type="InterPro" id="IPR027410">
    <property type="entry name" value="TCP-1-like_intermed_sf"/>
</dbReference>
<evidence type="ECO:0000256" key="5">
    <source>
        <dbReference type="ARBA" id="ARBA00023235"/>
    </source>
</evidence>
<comment type="similarity">
    <text evidence="1 6">Belongs to the chaperonin (HSP60) family.</text>
</comment>
<dbReference type="OrthoDB" id="9766614at2"/>
<dbReference type="STRING" id="1035707.SAMN05216552_10649"/>
<dbReference type="AlphaFoldDB" id="A0A1I7M650"/>
<evidence type="ECO:0000313" key="9">
    <source>
        <dbReference type="Proteomes" id="UP000199391"/>
    </source>
</evidence>
<dbReference type="GO" id="GO:0140662">
    <property type="term" value="F:ATP-dependent protein folding chaperone"/>
    <property type="evidence" value="ECO:0007669"/>
    <property type="project" value="InterPro"/>
</dbReference>
<dbReference type="InterPro" id="IPR027409">
    <property type="entry name" value="GroEL-like_apical_dom_sf"/>
</dbReference>
<proteinExistence type="inferred from homology"/>
<dbReference type="PANTHER" id="PTHR45633">
    <property type="entry name" value="60 KDA HEAT SHOCK PROTEIN, MITOCHONDRIAL"/>
    <property type="match status" value="1"/>
</dbReference>
<evidence type="ECO:0000256" key="6">
    <source>
        <dbReference type="RuleBase" id="RU000418"/>
    </source>
</evidence>
<comment type="function">
    <text evidence="7">Together with its co-chaperonin GroES, plays an essential role in assisting protein folding. The GroEL-GroES system forms a nano-cage that allows encapsulation of the non-native substrate proteins and provides a physical environment optimized to promote and accelerate protein folding.</text>
</comment>
<dbReference type="GO" id="GO:0016853">
    <property type="term" value="F:isomerase activity"/>
    <property type="evidence" value="ECO:0007669"/>
    <property type="project" value="UniProtKB-KW"/>
</dbReference>
<dbReference type="Gene3D" id="3.50.7.10">
    <property type="entry name" value="GroEL"/>
    <property type="match status" value="1"/>
</dbReference>
<evidence type="ECO:0000313" key="8">
    <source>
        <dbReference type="EMBL" id="SFV17431.1"/>
    </source>
</evidence>
<dbReference type="InterPro" id="IPR027413">
    <property type="entry name" value="GROEL-like_equatorial_sf"/>
</dbReference>
<dbReference type="GO" id="GO:0005524">
    <property type="term" value="F:ATP binding"/>
    <property type="evidence" value="ECO:0007669"/>
    <property type="project" value="UniProtKB-KW"/>
</dbReference>
<dbReference type="Pfam" id="PF00118">
    <property type="entry name" value="Cpn60_TCP1"/>
    <property type="match status" value="1"/>
</dbReference>
<dbReference type="InterPro" id="IPR001844">
    <property type="entry name" value="Cpn60/GroEL"/>
</dbReference>
<comment type="subunit">
    <text evidence="7">Forms a cylinder of 14 subunits composed of two heptameric rings stacked back-to-back. Interacts with the co-chaperonin GroES.</text>
</comment>
<dbReference type="PRINTS" id="PR00298">
    <property type="entry name" value="CHAPERONIN60"/>
</dbReference>
<dbReference type="InterPro" id="IPR002423">
    <property type="entry name" value="Cpn60/GroEL/TCP-1"/>
</dbReference>
<protein>
    <recommendedName>
        <fullName evidence="7">60 kDa chaperonin</fullName>
    </recommendedName>
</protein>
<dbReference type="NCBIfam" id="NF009487">
    <property type="entry name" value="PRK12849.1"/>
    <property type="match status" value="1"/>
</dbReference>
<name>A0A1I7M650_9BURK</name>
<dbReference type="SUPFAM" id="SSF48592">
    <property type="entry name" value="GroEL equatorial domain-like"/>
    <property type="match status" value="1"/>
</dbReference>
<dbReference type="NCBIfam" id="NF009489">
    <property type="entry name" value="PRK12851.1"/>
    <property type="match status" value="1"/>
</dbReference>
<dbReference type="GO" id="GO:0042026">
    <property type="term" value="P:protein refolding"/>
    <property type="evidence" value="ECO:0007669"/>
    <property type="project" value="InterPro"/>
</dbReference>
<dbReference type="NCBIfam" id="NF000592">
    <property type="entry name" value="PRK00013.1"/>
    <property type="match status" value="1"/>
</dbReference>
<keyword evidence="4" id="KW-0143">Chaperone</keyword>
<dbReference type="NCBIfam" id="NF009488">
    <property type="entry name" value="PRK12850.1"/>
    <property type="match status" value="1"/>
</dbReference>
<dbReference type="FunFam" id="3.50.7.10:FF:000001">
    <property type="entry name" value="60 kDa chaperonin"/>
    <property type="match status" value="1"/>
</dbReference>
<evidence type="ECO:0000256" key="7">
    <source>
        <dbReference type="RuleBase" id="RU000419"/>
    </source>
</evidence>
<keyword evidence="2" id="KW-0547">Nucleotide-binding</keyword>
<keyword evidence="9" id="KW-1185">Reference proteome</keyword>
<accession>A0A1I7M650</accession>
<dbReference type="SUPFAM" id="SSF52029">
    <property type="entry name" value="GroEL apical domain-like"/>
    <property type="match status" value="1"/>
</dbReference>
<dbReference type="SUPFAM" id="SSF54849">
    <property type="entry name" value="GroEL-intermediate domain like"/>
    <property type="match status" value="2"/>
</dbReference>
<dbReference type="RefSeq" id="WP_143133477.1">
    <property type="nucleotide sequence ID" value="NZ_FPBO01000064.1"/>
</dbReference>
<keyword evidence="5" id="KW-0413">Isomerase</keyword>
<evidence type="ECO:0000256" key="3">
    <source>
        <dbReference type="ARBA" id="ARBA00022840"/>
    </source>
</evidence>
<dbReference type="CDD" id="cd03344">
    <property type="entry name" value="GroEL"/>
    <property type="match status" value="1"/>
</dbReference>
<reference evidence="9" key="1">
    <citation type="submission" date="2016-10" db="EMBL/GenBank/DDBJ databases">
        <authorList>
            <person name="Varghese N."/>
            <person name="Submissions S."/>
        </authorList>
    </citation>
    <scope>NUCLEOTIDE SEQUENCE [LARGE SCALE GENOMIC DNA]</scope>
    <source>
        <strain evidence="9">CGMCC 1.11014</strain>
    </source>
</reference>
<evidence type="ECO:0000256" key="1">
    <source>
        <dbReference type="ARBA" id="ARBA00006607"/>
    </source>
</evidence>
<dbReference type="Gene3D" id="3.30.260.10">
    <property type="entry name" value="TCP-1-like chaperonin intermediate domain"/>
    <property type="match status" value="1"/>
</dbReference>
<dbReference type="EMBL" id="FPBO01000064">
    <property type="protein sequence ID" value="SFV17431.1"/>
    <property type="molecule type" value="Genomic_DNA"/>
</dbReference>
<evidence type="ECO:0000256" key="2">
    <source>
        <dbReference type="ARBA" id="ARBA00022741"/>
    </source>
</evidence>
<gene>
    <name evidence="8" type="ORF">SAMN05216552_10649</name>
</gene>
<dbReference type="Gene3D" id="1.10.560.10">
    <property type="entry name" value="GroEL-like equatorial domain"/>
    <property type="match status" value="1"/>
</dbReference>